<dbReference type="EMBL" id="JSXS01000119">
    <property type="protein sequence ID" value="KIL30485.1"/>
    <property type="molecule type" value="Genomic_DNA"/>
</dbReference>
<evidence type="ECO:0000313" key="2">
    <source>
        <dbReference type="Proteomes" id="UP000031970"/>
    </source>
</evidence>
<gene>
    <name evidence="1" type="ORF">B4067_2232</name>
</gene>
<name>A0ABD3ZQS2_BACIU</name>
<sequence length="42" mass="4574">MMTNDNAAKIILKKKSTGEIVGEMKVTPLPADTILQTDNKSK</sequence>
<dbReference type="AlphaFoldDB" id="A0ABD3ZQS2"/>
<evidence type="ECO:0000313" key="1">
    <source>
        <dbReference type="EMBL" id="KIL30485.1"/>
    </source>
</evidence>
<comment type="caution">
    <text evidence="1">The sequence shown here is derived from an EMBL/GenBank/DDBJ whole genome shotgun (WGS) entry which is preliminary data.</text>
</comment>
<proteinExistence type="predicted"/>
<accession>A0ABD3ZQS2</accession>
<dbReference type="Proteomes" id="UP000031970">
    <property type="component" value="Unassembled WGS sequence"/>
</dbReference>
<protein>
    <submittedName>
        <fullName evidence="1">Uncharacterized protein</fullName>
    </submittedName>
</protein>
<reference evidence="1 2" key="1">
    <citation type="submission" date="2014-11" db="EMBL/GenBank/DDBJ databases">
        <title>Draft Genome Sequences of Nine Bacillus subtilis Strains that Form Spores with High Heat-Resistance.</title>
        <authorList>
            <person name="Krawcyk A.O."/>
            <person name="Berendsen E.M."/>
            <person name="de Jong A."/>
            <person name="Holsappel S."/>
            <person name="Eijlander R.T."/>
            <person name="Wells-Bennik M."/>
            <person name="Kuipers O.P."/>
        </authorList>
    </citation>
    <scope>NUCLEOTIDE SEQUENCE [LARGE SCALE GENOMIC DNA]</scope>
    <source>
        <strain evidence="1 2">B4067</strain>
    </source>
</reference>
<organism evidence="1 2">
    <name type="scientific">Bacillus subtilis subsp. subtilis</name>
    <dbReference type="NCBI Taxonomy" id="135461"/>
    <lineage>
        <taxon>Bacteria</taxon>
        <taxon>Bacillati</taxon>
        <taxon>Bacillota</taxon>
        <taxon>Bacilli</taxon>
        <taxon>Bacillales</taxon>
        <taxon>Bacillaceae</taxon>
        <taxon>Bacillus</taxon>
    </lineage>
</organism>